<comment type="cofactor">
    <cofactor evidence="1 6">
        <name>Mg(2+)</name>
        <dbReference type="ChEBI" id="CHEBI:18420"/>
    </cofactor>
</comment>
<dbReference type="EMBL" id="FWXW01000002">
    <property type="protein sequence ID" value="SMC50321.1"/>
    <property type="molecule type" value="Genomic_DNA"/>
</dbReference>
<dbReference type="InterPro" id="IPR050929">
    <property type="entry name" value="PFKA"/>
</dbReference>
<dbReference type="PANTHER" id="PTHR45770">
    <property type="entry name" value="ATP-DEPENDENT 6-PHOSPHOFRUCTOKINASE 1"/>
    <property type="match status" value="1"/>
</dbReference>
<dbReference type="EC" id="2.7.1.90" evidence="6"/>
<dbReference type="Pfam" id="PF00365">
    <property type="entry name" value="PFK"/>
    <property type="match status" value="1"/>
</dbReference>
<dbReference type="OrthoDB" id="9802503at2"/>
<dbReference type="GO" id="GO:0046872">
    <property type="term" value="F:metal ion binding"/>
    <property type="evidence" value="ECO:0007669"/>
    <property type="project" value="UniProtKB-KW"/>
</dbReference>
<dbReference type="UniPathway" id="UPA00109">
    <property type="reaction ID" value="UER00182"/>
</dbReference>
<dbReference type="PIRSF" id="PIRSF036483">
    <property type="entry name" value="PFK_XF0274"/>
    <property type="match status" value="1"/>
</dbReference>
<gene>
    <name evidence="6" type="primary">pfp</name>
    <name evidence="8" type="ORF">SAMN02745168_1273</name>
</gene>
<keyword evidence="9" id="KW-1185">Reference proteome</keyword>
<dbReference type="GO" id="GO:0047334">
    <property type="term" value="F:diphosphate-fructose-6-phosphate 1-phosphotransferase activity"/>
    <property type="evidence" value="ECO:0007669"/>
    <property type="project" value="UniProtKB-EC"/>
</dbReference>
<feature type="binding site" evidence="6">
    <location>
        <position position="245"/>
    </location>
    <ligand>
        <name>substrate</name>
    </ligand>
</feature>
<keyword evidence="6" id="KW-0963">Cytoplasm</keyword>
<dbReference type="Gene3D" id="3.40.50.460">
    <property type="entry name" value="Phosphofructokinase domain"/>
    <property type="match status" value="1"/>
</dbReference>
<evidence type="ECO:0000256" key="1">
    <source>
        <dbReference type="ARBA" id="ARBA00001946"/>
    </source>
</evidence>
<dbReference type="RefSeq" id="WP_084233885.1">
    <property type="nucleotide sequence ID" value="NZ_FWXW01000002.1"/>
</dbReference>
<evidence type="ECO:0000313" key="8">
    <source>
        <dbReference type="EMBL" id="SMC50321.1"/>
    </source>
</evidence>
<keyword evidence="4 6" id="KW-0418">Kinase</keyword>
<dbReference type="Proteomes" id="UP000192790">
    <property type="component" value="Unassembled WGS sequence"/>
</dbReference>
<comment type="subcellular location">
    <subcellularLocation>
        <location evidence="6">Cytoplasm</location>
    </subcellularLocation>
</comment>
<evidence type="ECO:0000259" key="7">
    <source>
        <dbReference type="Pfam" id="PF00365"/>
    </source>
</evidence>
<feature type="binding site" evidence="6">
    <location>
        <position position="115"/>
    </location>
    <ligand>
        <name>Mg(2+)</name>
        <dbReference type="ChEBI" id="CHEBI:18420"/>
        <note>catalytic</note>
    </ligand>
</feature>
<feature type="binding site" evidence="6">
    <location>
        <position position="15"/>
    </location>
    <ligand>
        <name>diphosphate</name>
        <dbReference type="ChEBI" id="CHEBI:33019"/>
    </ligand>
</feature>
<evidence type="ECO:0000256" key="6">
    <source>
        <dbReference type="HAMAP-Rule" id="MF_01978"/>
    </source>
</evidence>
<comment type="similarity">
    <text evidence="6">Belongs to the phosphofructokinase type A (PFKA) family. PPi-dependent PFK group II subfamily. Clade 'B2' sub-subfamily.</text>
</comment>
<dbReference type="NCBIfam" id="NF010675">
    <property type="entry name" value="PRK14072.1"/>
    <property type="match status" value="1"/>
</dbReference>
<name>A0A1W1ZQH5_9FIRM</name>
<feature type="domain" description="Phosphofructokinase" evidence="7">
    <location>
        <begin position="9"/>
        <end position="293"/>
    </location>
</feature>
<dbReference type="PRINTS" id="PR00476">
    <property type="entry name" value="PHFRCTKINASE"/>
</dbReference>
<keyword evidence="2 6" id="KW-0808">Transferase</keyword>
<feature type="active site" description="Proton acceptor" evidence="6">
    <location>
        <position position="145"/>
    </location>
</feature>
<keyword evidence="3 6" id="KW-0479">Metal-binding</keyword>
<feature type="site" description="Important for catalytic activity; stabilizes the transition state when the phosphoryl donor is PPi" evidence="6">
    <location>
        <position position="142"/>
    </location>
</feature>
<comment type="activity regulation">
    <text evidence="6">Non-allosteric.</text>
</comment>
<dbReference type="Gene3D" id="3.40.50.450">
    <property type="match status" value="1"/>
</dbReference>
<keyword evidence="5 6" id="KW-0460">Magnesium</keyword>
<dbReference type="AlphaFoldDB" id="A0A1W1ZQH5"/>
<comment type="subunit">
    <text evidence="6">Homodimer.</text>
</comment>
<dbReference type="InterPro" id="IPR035966">
    <property type="entry name" value="PKF_sf"/>
</dbReference>
<evidence type="ECO:0000256" key="3">
    <source>
        <dbReference type="ARBA" id="ARBA00022723"/>
    </source>
</evidence>
<dbReference type="GO" id="GO:0005737">
    <property type="term" value="C:cytoplasm"/>
    <property type="evidence" value="ECO:0007669"/>
    <property type="project" value="UniProtKB-SubCell"/>
</dbReference>
<accession>A0A1W1ZQH5</accession>
<feature type="binding site" evidence="6">
    <location>
        <begin position="143"/>
        <end position="145"/>
    </location>
    <ligand>
        <name>substrate</name>
    </ligand>
</feature>
<evidence type="ECO:0000256" key="2">
    <source>
        <dbReference type="ARBA" id="ARBA00022679"/>
    </source>
</evidence>
<dbReference type="InterPro" id="IPR000023">
    <property type="entry name" value="Phosphofructokinase_dom"/>
</dbReference>
<evidence type="ECO:0000256" key="4">
    <source>
        <dbReference type="ARBA" id="ARBA00022777"/>
    </source>
</evidence>
<dbReference type="InterPro" id="IPR022953">
    <property type="entry name" value="ATP_PFK"/>
</dbReference>
<dbReference type="InterPro" id="IPR011404">
    <property type="entry name" value="PPi-PFK"/>
</dbReference>
<comment type="catalytic activity">
    <reaction evidence="6">
        <text>beta-D-fructose 6-phosphate + diphosphate = beta-D-fructose 1,6-bisphosphate + phosphate + H(+)</text>
        <dbReference type="Rhea" id="RHEA:13613"/>
        <dbReference type="ChEBI" id="CHEBI:15378"/>
        <dbReference type="ChEBI" id="CHEBI:32966"/>
        <dbReference type="ChEBI" id="CHEBI:33019"/>
        <dbReference type="ChEBI" id="CHEBI:43474"/>
        <dbReference type="ChEBI" id="CHEBI:57634"/>
        <dbReference type="EC" id="2.7.1.90"/>
    </reaction>
</comment>
<dbReference type="STRING" id="1122930.SAMN02745168_1273"/>
<evidence type="ECO:0000256" key="5">
    <source>
        <dbReference type="ARBA" id="ARBA00022842"/>
    </source>
</evidence>
<dbReference type="HAMAP" id="MF_01978">
    <property type="entry name" value="Phosphofructokinase_II_B2"/>
    <property type="match status" value="1"/>
</dbReference>
<evidence type="ECO:0000313" key="9">
    <source>
        <dbReference type="Proteomes" id="UP000192790"/>
    </source>
</evidence>
<feature type="binding site" evidence="6">
    <location>
        <begin position="189"/>
        <end position="191"/>
    </location>
    <ligand>
        <name>substrate</name>
    </ligand>
</feature>
<proteinExistence type="inferred from homology"/>
<organism evidence="8 9">
    <name type="scientific">Papillibacter cinnamivorans DSM 12816</name>
    <dbReference type="NCBI Taxonomy" id="1122930"/>
    <lineage>
        <taxon>Bacteria</taxon>
        <taxon>Bacillati</taxon>
        <taxon>Bacillota</taxon>
        <taxon>Clostridia</taxon>
        <taxon>Eubacteriales</taxon>
        <taxon>Oscillospiraceae</taxon>
        <taxon>Papillibacter</taxon>
    </lineage>
</organism>
<keyword evidence="6" id="KW-0324">Glycolysis</keyword>
<sequence>MKELKGACIIGQSGGPTSVINASALGAIRTALDSGTITRVLGAAHGIRGVLDDRLYDMGKEDPAELELLRYTPSSALGSVRYKMKDPDKDPKDYERILEIFRKYDVRYFFYNGGNDSMDTCNKISKFMRRSGHECRVIGIPKTIDNDLYGTDHCPGYGSAAKFIATTCMEVYQDARVYDTGMITVIEIMGRNAGWLAAAASLACLKGAGPDLVYLPELPFSLERFYIDVEEIYRRTGKVIIGVSEGIRDEKGTYISEYGSAMAQQKDAFGHAQMGGLATTLASLLQERTGAKVRGIELSLLQRCAAHLASLTDIREAYLAGQAAVEAAIGGETDKMVAFRRDTGTRGEYLCRTELIDLHQVANLEKKVPREWINEAGNGMKQEFIDYALPLIQGEPHLPKEDSLPRFARLKKVLTSEV</sequence>
<protein>
    <recommendedName>
        <fullName evidence="6">Pyrophosphate--fructose 6-phosphate 1-phosphotransferase</fullName>
        <ecNumber evidence="6">2.7.1.90</ecNumber>
    </recommendedName>
    <alternativeName>
        <fullName evidence="6">6-phosphofructokinase, pyrophosphate dependent</fullName>
    </alternativeName>
    <alternativeName>
        <fullName evidence="6">PPi-dependent phosphofructokinase</fullName>
        <shortName evidence="6">PPi-PFK</shortName>
    </alternativeName>
    <alternativeName>
        <fullName evidence="6">Pyrophosphate-dependent 6-phosphofructose-1-kinase</fullName>
    </alternativeName>
</protein>
<feature type="site" description="Important for catalytic activity and substrate specificity; stabilizes the transition state when the phosphoryl donor is PPi; prevents ATP from binding by mimicking the alpha-phosphate group of ATP" evidence="6">
    <location>
        <position position="116"/>
    </location>
</feature>
<comment type="caution">
    <text evidence="6">Lacks conserved residue(s) required for the propagation of feature annotation.</text>
</comment>
<comment type="pathway">
    <text evidence="6">Carbohydrate degradation; glycolysis; D-glyceraldehyde 3-phosphate and glycerone phosphate from D-glucose: step 3/4.</text>
</comment>
<dbReference type="GO" id="GO:0003872">
    <property type="term" value="F:6-phosphofructokinase activity"/>
    <property type="evidence" value="ECO:0007669"/>
    <property type="project" value="UniProtKB-UniRule"/>
</dbReference>
<reference evidence="8 9" key="1">
    <citation type="submission" date="2017-04" db="EMBL/GenBank/DDBJ databases">
        <authorList>
            <person name="Afonso C.L."/>
            <person name="Miller P.J."/>
            <person name="Scott M.A."/>
            <person name="Spackman E."/>
            <person name="Goraichik I."/>
            <person name="Dimitrov K.M."/>
            <person name="Suarez D.L."/>
            <person name="Swayne D.E."/>
        </authorList>
    </citation>
    <scope>NUCLEOTIDE SEQUENCE [LARGE SCALE GENOMIC DNA]</scope>
    <source>
        <strain evidence="8 9">DSM 12816</strain>
    </source>
</reference>
<dbReference type="GO" id="GO:0006002">
    <property type="term" value="P:fructose 6-phosphate metabolic process"/>
    <property type="evidence" value="ECO:0007669"/>
    <property type="project" value="InterPro"/>
</dbReference>
<dbReference type="SUPFAM" id="SSF53784">
    <property type="entry name" value="Phosphofructokinase"/>
    <property type="match status" value="1"/>
</dbReference>
<comment type="function">
    <text evidence="6">Catalyzes the phosphorylation of D-fructose 6-phosphate, the first committing step of glycolysis. Uses inorganic phosphate (PPi) as phosphoryl donor instead of ATP like common ATP-dependent phosphofructokinases (ATP-PFKs), which renders the reaction reversible, and can thus function both in glycolysis and gluconeogenesis. Consistently, PPi-PFK can replace the enzymes of both the forward (ATP-PFK) and reverse (fructose-bisphosphatase (FBPase)) reactions.</text>
</comment>